<organism evidence="2 3">
    <name type="scientific">Schistosoma margrebowiei</name>
    <dbReference type="NCBI Taxonomy" id="48269"/>
    <lineage>
        <taxon>Eukaryota</taxon>
        <taxon>Metazoa</taxon>
        <taxon>Spiralia</taxon>
        <taxon>Lophotrochozoa</taxon>
        <taxon>Platyhelminthes</taxon>
        <taxon>Trematoda</taxon>
        <taxon>Digenea</taxon>
        <taxon>Strigeidida</taxon>
        <taxon>Schistosomatoidea</taxon>
        <taxon>Schistosomatidae</taxon>
        <taxon>Schistosoma</taxon>
    </lineage>
</organism>
<feature type="non-terminal residue" evidence="2">
    <location>
        <position position="1"/>
    </location>
</feature>
<feature type="region of interest" description="Disordered" evidence="1">
    <location>
        <begin position="1"/>
        <end position="38"/>
    </location>
</feature>
<gene>
    <name evidence="2" type="ORF">SMRZ_LOCUS22664</name>
</gene>
<dbReference type="Proteomes" id="UP000277204">
    <property type="component" value="Unassembled WGS sequence"/>
</dbReference>
<feature type="compositionally biased region" description="Polar residues" evidence="1">
    <location>
        <begin position="1"/>
        <end position="11"/>
    </location>
</feature>
<dbReference type="AlphaFoldDB" id="A0A183N2Y9"/>
<reference evidence="2 3" key="1">
    <citation type="submission" date="2018-11" db="EMBL/GenBank/DDBJ databases">
        <authorList>
            <consortium name="Pathogen Informatics"/>
        </authorList>
    </citation>
    <scope>NUCLEOTIDE SEQUENCE [LARGE SCALE GENOMIC DNA]</scope>
    <source>
        <strain evidence="2 3">Zambia</strain>
    </source>
</reference>
<protein>
    <submittedName>
        <fullName evidence="2">Uncharacterized protein</fullName>
    </submittedName>
</protein>
<accession>A0A183N2Y9</accession>
<feature type="compositionally biased region" description="Basic and acidic residues" evidence="1">
    <location>
        <begin position="27"/>
        <end position="38"/>
    </location>
</feature>
<keyword evidence="3" id="KW-1185">Reference proteome</keyword>
<sequence>EQEGSNQYQSNKSRESQGTRRIHRIKQASEDGHQNRQT</sequence>
<evidence type="ECO:0000313" key="3">
    <source>
        <dbReference type="Proteomes" id="UP000277204"/>
    </source>
</evidence>
<dbReference type="EMBL" id="UZAI01019283">
    <property type="protein sequence ID" value="VDP44152.1"/>
    <property type="molecule type" value="Genomic_DNA"/>
</dbReference>
<evidence type="ECO:0000313" key="2">
    <source>
        <dbReference type="EMBL" id="VDP44152.1"/>
    </source>
</evidence>
<name>A0A183N2Y9_9TREM</name>
<evidence type="ECO:0000256" key="1">
    <source>
        <dbReference type="SAM" id="MobiDB-lite"/>
    </source>
</evidence>
<proteinExistence type="predicted"/>